<dbReference type="InterPro" id="IPR003599">
    <property type="entry name" value="Ig_sub"/>
</dbReference>
<keyword evidence="3" id="KW-0675">Receptor</keyword>
<evidence type="ECO:0000256" key="1">
    <source>
        <dbReference type="ARBA" id="ARBA00022729"/>
    </source>
</evidence>
<dbReference type="PANTHER" id="PTHR19367">
    <property type="entry name" value="T-CELL RECEPTOR ALPHA CHAIN V REGION"/>
    <property type="match status" value="1"/>
</dbReference>
<organism evidence="7 8">
    <name type="scientific">Chrysemys picta bellii</name>
    <name type="common">Western painted turtle</name>
    <name type="synonym">Emys bellii</name>
    <dbReference type="NCBI Taxonomy" id="8478"/>
    <lineage>
        <taxon>Eukaryota</taxon>
        <taxon>Metazoa</taxon>
        <taxon>Chordata</taxon>
        <taxon>Craniata</taxon>
        <taxon>Vertebrata</taxon>
        <taxon>Euteleostomi</taxon>
        <taxon>Archelosauria</taxon>
        <taxon>Testudinata</taxon>
        <taxon>Testudines</taxon>
        <taxon>Cryptodira</taxon>
        <taxon>Durocryptodira</taxon>
        <taxon>Testudinoidea</taxon>
        <taxon>Emydidae</taxon>
        <taxon>Chrysemys</taxon>
    </lineage>
</organism>
<dbReference type="SUPFAM" id="SSF48726">
    <property type="entry name" value="Immunoglobulin"/>
    <property type="match status" value="1"/>
</dbReference>
<evidence type="ECO:0000313" key="8">
    <source>
        <dbReference type="Proteomes" id="UP000694380"/>
    </source>
</evidence>
<feature type="domain" description="Ig-like" evidence="6">
    <location>
        <begin position="45"/>
        <end position="149"/>
    </location>
</feature>
<evidence type="ECO:0000259" key="6">
    <source>
        <dbReference type="PROSITE" id="PS50835"/>
    </source>
</evidence>
<evidence type="ECO:0000256" key="3">
    <source>
        <dbReference type="ARBA" id="ARBA00023170"/>
    </source>
</evidence>
<reference evidence="7" key="2">
    <citation type="submission" date="2025-09" db="UniProtKB">
        <authorList>
            <consortium name="Ensembl"/>
        </authorList>
    </citation>
    <scope>IDENTIFICATION</scope>
</reference>
<dbReference type="InterPro" id="IPR013106">
    <property type="entry name" value="Ig_V-set"/>
</dbReference>
<dbReference type="AlphaFoldDB" id="A0A8C3PC89"/>
<sequence>TCQIIVVAPHLHQPYQEEDGSSQGQPLHSFRLTLHTVWGLFPKPPETGANGNSVTQTEGSVTICEGEPVLLNCTYETTGYPTLFWYVRYGSQAPRLFLREGSADPEEGNRKDFSAHHKDRTYHLRKLSSQLSDSGVYYCAMSPTESHVHALAAQKPIHSVCQPLVSETQAFPGWIRPG</sequence>
<dbReference type="PROSITE" id="PS50835">
    <property type="entry name" value="IG_LIKE"/>
    <property type="match status" value="1"/>
</dbReference>
<dbReference type="InterPro" id="IPR013783">
    <property type="entry name" value="Ig-like_fold"/>
</dbReference>
<evidence type="ECO:0000313" key="7">
    <source>
        <dbReference type="Ensembl" id="ENSCPBP00000031930.1"/>
    </source>
</evidence>
<dbReference type="InterPro" id="IPR036179">
    <property type="entry name" value="Ig-like_dom_sf"/>
</dbReference>
<evidence type="ECO:0000256" key="4">
    <source>
        <dbReference type="ARBA" id="ARBA00023319"/>
    </source>
</evidence>
<dbReference type="InterPro" id="IPR007110">
    <property type="entry name" value="Ig-like_dom"/>
</dbReference>
<protein>
    <recommendedName>
        <fullName evidence="6">Ig-like domain-containing protein</fullName>
    </recommendedName>
</protein>
<dbReference type="InterPro" id="IPR051287">
    <property type="entry name" value="TCR_variable_region"/>
</dbReference>
<keyword evidence="5" id="KW-0391">Immunity</keyword>
<dbReference type="GO" id="GO:0042101">
    <property type="term" value="C:T cell receptor complex"/>
    <property type="evidence" value="ECO:0007669"/>
    <property type="project" value="UniProtKB-KW"/>
</dbReference>
<dbReference type="PANTHER" id="PTHR19367:SF18">
    <property type="entry name" value="T CELL RECEPTOR ALPHA VARIABLE 16"/>
    <property type="match status" value="1"/>
</dbReference>
<dbReference type="GeneTree" id="ENSGT00940000153073"/>
<keyword evidence="1" id="KW-0732">Signal</keyword>
<accession>A0A8C3PC89</accession>
<dbReference type="Gene3D" id="2.60.40.10">
    <property type="entry name" value="Immunoglobulins"/>
    <property type="match status" value="1"/>
</dbReference>
<dbReference type="Ensembl" id="ENSCPBT00000037573.1">
    <property type="protein sequence ID" value="ENSCPBP00000031930.1"/>
    <property type="gene ID" value="ENSCPBG00000022426.1"/>
</dbReference>
<proteinExistence type="predicted"/>
<reference evidence="7" key="1">
    <citation type="submission" date="2025-08" db="UniProtKB">
        <authorList>
            <consortium name="Ensembl"/>
        </authorList>
    </citation>
    <scope>IDENTIFICATION</scope>
</reference>
<evidence type="ECO:0000256" key="2">
    <source>
        <dbReference type="ARBA" id="ARBA00023130"/>
    </source>
</evidence>
<evidence type="ECO:0000256" key="5">
    <source>
        <dbReference type="ARBA" id="ARBA00043266"/>
    </source>
</evidence>
<dbReference type="Pfam" id="PF07686">
    <property type="entry name" value="V-set"/>
    <property type="match status" value="1"/>
</dbReference>
<dbReference type="OMA" id="LATSEWF"/>
<name>A0A8C3PC89_CHRPI</name>
<keyword evidence="4" id="KW-0393">Immunoglobulin domain</keyword>
<keyword evidence="2" id="KW-1064">Adaptive immunity</keyword>
<keyword evidence="5" id="KW-1279">T cell receptor</keyword>
<dbReference type="Proteomes" id="UP000694380">
    <property type="component" value="Unplaced"/>
</dbReference>
<dbReference type="GO" id="GO:0002250">
    <property type="term" value="P:adaptive immune response"/>
    <property type="evidence" value="ECO:0007669"/>
    <property type="project" value="UniProtKB-KW"/>
</dbReference>
<dbReference type="SMART" id="SM00409">
    <property type="entry name" value="IG"/>
    <property type="match status" value="1"/>
</dbReference>
<keyword evidence="8" id="KW-1185">Reference proteome</keyword>